<proteinExistence type="predicted"/>
<reference evidence="2" key="1">
    <citation type="submission" date="2021-03" db="EMBL/GenBank/DDBJ databases">
        <authorList>
            <person name="Ping X."/>
        </authorList>
    </citation>
    <scope>NUCLEOTIDE SEQUENCE</scope>
    <source>
        <strain evidence="2">E313</strain>
    </source>
</reference>
<feature type="domain" description="DinB-like" evidence="1">
    <location>
        <begin position="36"/>
        <end position="163"/>
    </location>
</feature>
<dbReference type="SUPFAM" id="SSF109854">
    <property type="entry name" value="DinB/YfiT-like putative metalloenzymes"/>
    <property type="match status" value="1"/>
</dbReference>
<dbReference type="RefSeq" id="WP_227477819.1">
    <property type="nucleotide sequence ID" value="NZ_JAFMPT010000020.1"/>
</dbReference>
<dbReference type="InterPro" id="IPR024775">
    <property type="entry name" value="DinB-like"/>
</dbReference>
<name>A0ABS8EQR7_9FLAO</name>
<organism evidence="2 3">
    <name type="scientific">Winogradskyella immobilis</name>
    <dbReference type="NCBI Taxonomy" id="2816852"/>
    <lineage>
        <taxon>Bacteria</taxon>
        <taxon>Pseudomonadati</taxon>
        <taxon>Bacteroidota</taxon>
        <taxon>Flavobacteriia</taxon>
        <taxon>Flavobacteriales</taxon>
        <taxon>Flavobacteriaceae</taxon>
        <taxon>Winogradskyella</taxon>
    </lineage>
</organism>
<evidence type="ECO:0000259" key="1">
    <source>
        <dbReference type="Pfam" id="PF12867"/>
    </source>
</evidence>
<keyword evidence="3" id="KW-1185">Reference proteome</keyword>
<protein>
    <submittedName>
        <fullName evidence="2">DinB family protein</fullName>
    </submittedName>
</protein>
<dbReference type="Proteomes" id="UP000778797">
    <property type="component" value="Unassembled WGS sequence"/>
</dbReference>
<dbReference type="Gene3D" id="1.20.120.450">
    <property type="entry name" value="dinb family like domain"/>
    <property type="match status" value="1"/>
</dbReference>
<sequence>MKLNSDEYNPYYQPFISKATEGSISEALTNNCKTVIEFYNNIPQEKLDYAYAEGKWTIKDMLIHLIDTERVFSYRAMRIARQDKTEMAGFEQDDYVMAAQTNTRSIEDLLNEYKAVRQATIALYKSFSEEELKSIGTASGSPISVRAIGCIITGHENHHNNMIKDRYL</sequence>
<evidence type="ECO:0000313" key="3">
    <source>
        <dbReference type="Proteomes" id="UP000778797"/>
    </source>
</evidence>
<accession>A0ABS8EQR7</accession>
<dbReference type="InterPro" id="IPR034660">
    <property type="entry name" value="DinB/YfiT-like"/>
</dbReference>
<dbReference type="Pfam" id="PF12867">
    <property type="entry name" value="DinB_2"/>
    <property type="match status" value="1"/>
</dbReference>
<reference evidence="2" key="2">
    <citation type="submission" date="2021-10" db="EMBL/GenBank/DDBJ databases">
        <title>Genome of Winogradskyella sp. E313.</title>
        <authorList>
            <person name="Zhou Y."/>
        </authorList>
    </citation>
    <scope>NUCLEOTIDE SEQUENCE</scope>
    <source>
        <strain evidence="2">E313</strain>
    </source>
</reference>
<gene>
    <name evidence="2" type="ORF">J1C55_12050</name>
</gene>
<comment type="caution">
    <text evidence="2">The sequence shown here is derived from an EMBL/GenBank/DDBJ whole genome shotgun (WGS) entry which is preliminary data.</text>
</comment>
<evidence type="ECO:0000313" key="2">
    <source>
        <dbReference type="EMBL" id="MCC1485327.1"/>
    </source>
</evidence>
<dbReference type="EMBL" id="JAFMPT010000020">
    <property type="protein sequence ID" value="MCC1485327.1"/>
    <property type="molecule type" value="Genomic_DNA"/>
</dbReference>